<dbReference type="EMBL" id="CACSAS010000001">
    <property type="protein sequence ID" value="CAA0108307.1"/>
    <property type="molecule type" value="Genomic_DNA"/>
</dbReference>
<feature type="domain" description="Hydantoinase A/oxoprolinase" evidence="1">
    <location>
        <begin position="203"/>
        <end position="497"/>
    </location>
</feature>
<gene>
    <name evidence="4" type="primary">apc3_3</name>
    <name evidence="4" type="ORF">STARVERO_03593</name>
</gene>
<dbReference type="EC" id="6.4.1.8" evidence="4"/>
<feature type="domain" description="Hydantoinase/oxoprolinase N-terminal" evidence="2">
    <location>
        <begin position="6"/>
        <end position="181"/>
    </location>
</feature>
<keyword evidence="5" id="KW-1185">Reference proteome</keyword>
<keyword evidence="4" id="KW-0436">Ligase</keyword>
<dbReference type="Pfam" id="PF01968">
    <property type="entry name" value="Hydantoinase_A"/>
    <property type="match status" value="1"/>
</dbReference>
<dbReference type="Pfam" id="PF19278">
    <property type="entry name" value="Hydant_A_C"/>
    <property type="match status" value="1"/>
</dbReference>
<feature type="domain" description="Acetophenone carboxylase-like C-terminal" evidence="3">
    <location>
        <begin position="517"/>
        <end position="680"/>
    </location>
</feature>
<dbReference type="GO" id="GO:0006749">
    <property type="term" value="P:glutathione metabolic process"/>
    <property type="evidence" value="ECO:0007669"/>
    <property type="project" value="TreeGrafter"/>
</dbReference>
<dbReference type="AlphaFoldDB" id="A0A5S9PV79"/>
<protein>
    <submittedName>
        <fullName evidence="4">Acetophenone carboxylase gamma subunit</fullName>
        <ecNumber evidence="4">6.4.1.8</ecNumber>
    </submittedName>
</protein>
<evidence type="ECO:0000259" key="2">
    <source>
        <dbReference type="Pfam" id="PF05378"/>
    </source>
</evidence>
<dbReference type="InterPro" id="IPR045079">
    <property type="entry name" value="Oxoprolinase-like"/>
</dbReference>
<sequence>MSRKLRLGVDIGGTFTDLVLADVVGVLATEKVLTNPHNPIVAIVEGVERLLAQAGSDASEIVDTVHGTTLVTNAVIEGKGAKTALVTTKGFRDVLEIGREWRYDIYDIDLDPPPILIERGSRYEIEERVLASGEMRVPAEAPAIEQLARTLPADLEALAVCFLHSYVNPANERKVRDQLQELRPGLAISISSDVAPEIREVERMSTTIVNAYVQPLVRPYLSQLREGLSGAGVEGNLYVFLSNGGVVTAEQASDYPVRIVESGPAAGVTGAAMLSRHIDEEHVVALDMGGTTAKICFIDHGQPTISRDFEVARAYRFKPGSGIPLKVASVELLEIGAGGGSIAGLSEMGLLRVGPASAGASPGPVSYGLGGTEPTVTDADLVLGYLNPDYFLGGRMKLDLDGATSAIGRVLGASFEGNAVRAAWGIHRVVNENMANALRVHAAERGVDTARYALLASGGASGLHACRVAEAVRVDRVICPRGASVFSANGMLMAPLTFDFVRTRKFALDTIDWDQCRRLYDDMKAQAVELMEKSRIKAENIEFKASCDMRIVGQGYEIEVPFSLSAMGPDTVGTLSEGYQEIYLRLYGRMTSGLGVEVLNWRLTASGPRPDSSVAFRRAAQTASEGKTRLAYFPETGQVETPVLARPQLALGTVVPGPAIFEEPDTTVIVPPNWTAQIDQDGNLIIDRKREARQS</sequence>
<dbReference type="PANTHER" id="PTHR11365:SF23">
    <property type="entry name" value="HYPOTHETICAL 5-OXOPROLINASE (EUROFUNG)-RELATED"/>
    <property type="match status" value="1"/>
</dbReference>
<dbReference type="Proteomes" id="UP000433050">
    <property type="component" value="Unassembled WGS sequence"/>
</dbReference>
<dbReference type="GO" id="GO:0005829">
    <property type="term" value="C:cytosol"/>
    <property type="evidence" value="ECO:0007669"/>
    <property type="project" value="TreeGrafter"/>
</dbReference>
<dbReference type="Pfam" id="PF05378">
    <property type="entry name" value="Hydant_A_N"/>
    <property type="match status" value="1"/>
</dbReference>
<organism evidence="4 5">
    <name type="scientific">Starkeya nomas</name>
    <dbReference type="NCBI Taxonomy" id="2666134"/>
    <lineage>
        <taxon>Bacteria</taxon>
        <taxon>Pseudomonadati</taxon>
        <taxon>Pseudomonadota</taxon>
        <taxon>Alphaproteobacteria</taxon>
        <taxon>Hyphomicrobiales</taxon>
        <taxon>Xanthobacteraceae</taxon>
        <taxon>Starkeya</taxon>
    </lineage>
</organism>
<dbReference type="InterPro" id="IPR049517">
    <property type="entry name" value="ACX-like_C"/>
</dbReference>
<evidence type="ECO:0000313" key="5">
    <source>
        <dbReference type="Proteomes" id="UP000433050"/>
    </source>
</evidence>
<accession>A0A5S9PV79</accession>
<dbReference type="InterPro" id="IPR043129">
    <property type="entry name" value="ATPase_NBD"/>
</dbReference>
<evidence type="ECO:0000259" key="3">
    <source>
        <dbReference type="Pfam" id="PF19278"/>
    </source>
</evidence>
<reference evidence="4 5" key="1">
    <citation type="submission" date="2019-12" db="EMBL/GenBank/DDBJ databases">
        <authorList>
            <person name="Reyes-Prieto M."/>
        </authorList>
    </citation>
    <scope>NUCLEOTIDE SEQUENCE [LARGE SCALE GENOMIC DNA]</scope>
    <source>
        <strain evidence="4">HF14-78462</strain>
    </source>
</reference>
<evidence type="ECO:0000259" key="1">
    <source>
        <dbReference type="Pfam" id="PF01968"/>
    </source>
</evidence>
<dbReference type="PANTHER" id="PTHR11365">
    <property type="entry name" value="5-OXOPROLINASE RELATED"/>
    <property type="match status" value="1"/>
</dbReference>
<evidence type="ECO:0000313" key="4">
    <source>
        <dbReference type="EMBL" id="CAA0108307.1"/>
    </source>
</evidence>
<dbReference type="InterPro" id="IPR002821">
    <property type="entry name" value="Hydantoinase_A"/>
</dbReference>
<name>A0A5S9PV79_9HYPH</name>
<dbReference type="InterPro" id="IPR008040">
    <property type="entry name" value="Hydant_A_N"/>
</dbReference>
<dbReference type="GO" id="GO:0016874">
    <property type="term" value="F:ligase activity"/>
    <property type="evidence" value="ECO:0007669"/>
    <property type="project" value="UniProtKB-KW"/>
</dbReference>
<proteinExistence type="predicted"/>
<dbReference type="GO" id="GO:0017168">
    <property type="term" value="F:5-oxoprolinase (ATP-hydrolyzing) activity"/>
    <property type="evidence" value="ECO:0007669"/>
    <property type="project" value="TreeGrafter"/>
</dbReference>
<dbReference type="RefSeq" id="WP_159600518.1">
    <property type="nucleotide sequence ID" value="NZ_CACSAS010000001.1"/>
</dbReference>
<dbReference type="SUPFAM" id="SSF53067">
    <property type="entry name" value="Actin-like ATPase domain"/>
    <property type="match status" value="1"/>
</dbReference>